<dbReference type="Pfam" id="PF13561">
    <property type="entry name" value="adh_short_C2"/>
    <property type="match status" value="1"/>
</dbReference>
<dbReference type="EMBL" id="VUOC01000002">
    <property type="protein sequence ID" value="KAA2243388.1"/>
    <property type="molecule type" value="Genomic_DNA"/>
</dbReference>
<reference evidence="3 4" key="1">
    <citation type="submission" date="2019-09" db="EMBL/GenBank/DDBJ databases">
        <title>Chitinophaga ginsengihumi sp. nov., isolated from soil of ginseng rhizosphere.</title>
        <authorList>
            <person name="Lee J."/>
        </authorList>
    </citation>
    <scope>NUCLEOTIDE SEQUENCE [LARGE SCALE GENOMIC DNA]</scope>
    <source>
        <strain evidence="3 4">BN140078</strain>
    </source>
</reference>
<evidence type="ECO:0000256" key="1">
    <source>
        <dbReference type="ARBA" id="ARBA00006484"/>
    </source>
</evidence>
<dbReference type="RefSeq" id="WP_149838264.1">
    <property type="nucleotide sequence ID" value="NZ_VUOC01000002.1"/>
</dbReference>
<dbReference type="PRINTS" id="PR00081">
    <property type="entry name" value="GDHRDH"/>
</dbReference>
<dbReference type="PANTHER" id="PTHR42760:SF133">
    <property type="entry name" value="3-OXOACYL-[ACYL-CARRIER-PROTEIN] REDUCTASE"/>
    <property type="match status" value="1"/>
</dbReference>
<dbReference type="PANTHER" id="PTHR42760">
    <property type="entry name" value="SHORT-CHAIN DEHYDROGENASES/REDUCTASES FAMILY MEMBER"/>
    <property type="match status" value="1"/>
</dbReference>
<evidence type="ECO:0000256" key="2">
    <source>
        <dbReference type="ARBA" id="ARBA00023002"/>
    </source>
</evidence>
<name>A0A5B2VXP6_9BACT</name>
<dbReference type="InterPro" id="IPR036291">
    <property type="entry name" value="NAD(P)-bd_dom_sf"/>
</dbReference>
<dbReference type="CDD" id="cd05233">
    <property type="entry name" value="SDR_c"/>
    <property type="match status" value="1"/>
</dbReference>
<comment type="caution">
    <text evidence="3">The sequence shown here is derived from an EMBL/GenBank/DDBJ whole genome shotgun (WGS) entry which is preliminary data.</text>
</comment>
<proteinExistence type="inferred from homology"/>
<gene>
    <name evidence="3" type="ORF">F0L74_12870</name>
</gene>
<dbReference type="InterPro" id="IPR002347">
    <property type="entry name" value="SDR_fam"/>
</dbReference>
<dbReference type="PROSITE" id="PS00061">
    <property type="entry name" value="ADH_SHORT"/>
    <property type="match status" value="1"/>
</dbReference>
<keyword evidence="2" id="KW-0560">Oxidoreductase</keyword>
<reference evidence="3 4" key="2">
    <citation type="submission" date="2019-09" db="EMBL/GenBank/DDBJ databases">
        <authorList>
            <person name="Jin C."/>
        </authorList>
    </citation>
    <scope>NUCLEOTIDE SEQUENCE [LARGE SCALE GENOMIC DNA]</scope>
    <source>
        <strain evidence="3 4">BN140078</strain>
    </source>
</reference>
<dbReference type="NCBIfam" id="NF005095">
    <property type="entry name" value="PRK06523.1"/>
    <property type="match status" value="1"/>
</dbReference>
<organism evidence="3 4">
    <name type="scientific">Chitinophaga agrisoli</name>
    <dbReference type="NCBI Taxonomy" id="2607653"/>
    <lineage>
        <taxon>Bacteria</taxon>
        <taxon>Pseudomonadati</taxon>
        <taxon>Bacteroidota</taxon>
        <taxon>Chitinophagia</taxon>
        <taxon>Chitinophagales</taxon>
        <taxon>Chitinophagaceae</taxon>
        <taxon>Chitinophaga</taxon>
    </lineage>
</organism>
<dbReference type="PRINTS" id="PR00080">
    <property type="entry name" value="SDRFAMILY"/>
</dbReference>
<keyword evidence="4" id="KW-1185">Reference proteome</keyword>
<evidence type="ECO:0000313" key="3">
    <source>
        <dbReference type="EMBL" id="KAA2243388.1"/>
    </source>
</evidence>
<dbReference type="Proteomes" id="UP000324611">
    <property type="component" value="Unassembled WGS sequence"/>
</dbReference>
<evidence type="ECO:0000313" key="4">
    <source>
        <dbReference type="Proteomes" id="UP000324611"/>
    </source>
</evidence>
<dbReference type="Gene3D" id="3.40.50.720">
    <property type="entry name" value="NAD(P)-binding Rossmann-like Domain"/>
    <property type="match status" value="1"/>
</dbReference>
<comment type="similarity">
    <text evidence="1">Belongs to the short-chain dehydrogenases/reductases (SDR) family.</text>
</comment>
<sequence>MQDLTKELQGKKALVTGGSRGIGAAIAQRLLDAGATVVVSARSKTSDTPVNAIFIKGDISTNEGARALARETVGRLGGLDILINNAGAARTLLPGTAAIPDEEWQDAISINYLSAVRMTAALMPFLQQSAAAAIVNISAGGAGPFPAPLLHYGAAKAALNAWSLGLAAELAPAKIRVNVVTPGMVDTPGGNDVRKTITDAMGIPPEALFKTVPLGRIGRPDEIAEMVALLVSPRGEWMTGHNYFVDGGAVALGK</sequence>
<protein>
    <submittedName>
        <fullName evidence="3">SDR family oxidoreductase</fullName>
    </submittedName>
</protein>
<dbReference type="GO" id="GO:0016616">
    <property type="term" value="F:oxidoreductase activity, acting on the CH-OH group of donors, NAD or NADP as acceptor"/>
    <property type="evidence" value="ECO:0007669"/>
    <property type="project" value="TreeGrafter"/>
</dbReference>
<dbReference type="AlphaFoldDB" id="A0A5B2VXP6"/>
<accession>A0A5B2VXP6</accession>
<dbReference type="InterPro" id="IPR020904">
    <property type="entry name" value="Sc_DH/Rdtase_CS"/>
</dbReference>
<dbReference type="SUPFAM" id="SSF51735">
    <property type="entry name" value="NAD(P)-binding Rossmann-fold domains"/>
    <property type="match status" value="1"/>
</dbReference>
<dbReference type="FunFam" id="3.40.50.720:FF:000084">
    <property type="entry name" value="Short-chain dehydrogenase reductase"/>
    <property type="match status" value="1"/>
</dbReference>